<sequence length="319" mass="35165">MASGYAAATTIGTPNLTGVARAQAAESARVFEDYDDALTWFDEERHNLAAVQQAAAEVGLHQHVWQLAEAQKHFFVVRRHIDDFLAAQQLALTAARADGDRETEALMLSSLGGVYWMAGRLDESEDCCLQVRHLYRALGDVEGEATALIAHGVVLNHRGHPERCVDFTTQALDLLDGPHTLQLRAKALMNRAVVYKSDAYKSEPGPRPQGIADLREALTIFRQVGDRHSEAFAPGNLADFHLLDTDLDAALDLYREQQALARELADVYIEAEALRGSGDAHAAAHRAAQARQAWTEALALYEQIDHPKVTETRKRLGEQ</sequence>
<name>A0A7W7W0A3_KITKI</name>
<dbReference type="InterPro" id="IPR011990">
    <property type="entry name" value="TPR-like_helical_dom_sf"/>
</dbReference>
<gene>
    <name evidence="1" type="ORF">FHR34_007656</name>
</gene>
<organism evidence="1 2">
    <name type="scientific">Kitasatospora kifunensis</name>
    <name type="common">Streptomyces kifunensis</name>
    <dbReference type="NCBI Taxonomy" id="58351"/>
    <lineage>
        <taxon>Bacteria</taxon>
        <taxon>Bacillati</taxon>
        <taxon>Actinomycetota</taxon>
        <taxon>Actinomycetes</taxon>
        <taxon>Kitasatosporales</taxon>
        <taxon>Streptomycetaceae</taxon>
        <taxon>Kitasatospora</taxon>
    </lineage>
</organism>
<dbReference type="SUPFAM" id="SSF48452">
    <property type="entry name" value="TPR-like"/>
    <property type="match status" value="1"/>
</dbReference>
<dbReference type="Gene3D" id="1.25.40.10">
    <property type="entry name" value="Tetratricopeptide repeat domain"/>
    <property type="match status" value="1"/>
</dbReference>
<dbReference type="RefSeq" id="WP_184946013.1">
    <property type="nucleotide sequence ID" value="NZ_JACHJV010000003.1"/>
</dbReference>
<reference evidence="1 2" key="1">
    <citation type="submission" date="2020-08" db="EMBL/GenBank/DDBJ databases">
        <title>Sequencing the genomes of 1000 actinobacteria strains.</title>
        <authorList>
            <person name="Klenk H.-P."/>
        </authorList>
    </citation>
    <scope>NUCLEOTIDE SEQUENCE [LARGE SCALE GENOMIC DNA]</scope>
    <source>
        <strain evidence="1 2">DSM 41654</strain>
    </source>
</reference>
<dbReference type="Proteomes" id="UP000540506">
    <property type="component" value="Unassembled WGS sequence"/>
</dbReference>
<comment type="caution">
    <text evidence="1">The sequence shown here is derived from an EMBL/GenBank/DDBJ whole genome shotgun (WGS) entry which is preliminary data.</text>
</comment>
<evidence type="ECO:0000313" key="1">
    <source>
        <dbReference type="EMBL" id="MBB4928559.1"/>
    </source>
</evidence>
<evidence type="ECO:0000313" key="2">
    <source>
        <dbReference type="Proteomes" id="UP000540506"/>
    </source>
</evidence>
<accession>A0A7W7W0A3</accession>
<proteinExistence type="predicted"/>
<protein>
    <submittedName>
        <fullName evidence="1">Tetratricopeptide (TPR) repeat protein</fullName>
    </submittedName>
</protein>
<dbReference type="AlphaFoldDB" id="A0A7W7W0A3"/>
<dbReference type="EMBL" id="JACHJV010000003">
    <property type="protein sequence ID" value="MBB4928559.1"/>
    <property type="molecule type" value="Genomic_DNA"/>
</dbReference>
<keyword evidence="2" id="KW-1185">Reference proteome</keyword>
<dbReference type="PANTHER" id="PTHR10098">
    <property type="entry name" value="RAPSYN-RELATED"/>
    <property type="match status" value="1"/>
</dbReference>